<feature type="transmembrane region" description="Helical" evidence="5">
    <location>
        <begin position="12"/>
        <end position="35"/>
    </location>
</feature>
<evidence type="ECO:0000256" key="1">
    <source>
        <dbReference type="ARBA" id="ARBA00004141"/>
    </source>
</evidence>
<proteinExistence type="predicted"/>
<dbReference type="PANTHER" id="PTHR19282">
    <property type="entry name" value="TETRASPANIN"/>
    <property type="match status" value="1"/>
</dbReference>
<dbReference type="Proteomes" id="UP001044222">
    <property type="component" value="Chromosome 7"/>
</dbReference>
<comment type="subcellular location">
    <subcellularLocation>
        <location evidence="1">Membrane</location>
        <topology evidence="1">Multi-pass membrane protein</topology>
    </subcellularLocation>
</comment>
<keyword evidence="4 5" id="KW-0472">Membrane</keyword>
<organism evidence="6 7">
    <name type="scientific">Anguilla anguilla</name>
    <name type="common">European freshwater eel</name>
    <name type="synonym">Muraena anguilla</name>
    <dbReference type="NCBI Taxonomy" id="7936"/>
    <lineage>
        <taxon>Eukaryota</taxon>
        <taxon>Metazoa</taxon>
        <taxon>Chordata</taxon>
        <taxon>Craniata</taxon>
        <taxon>Vertebrata</taxon>
        <taxon>Euteleostomi</taxon>
        <taxon>Actinopterygii</taxon>
        <taxon>Neopterygii</taxon>
        <taxon>Teleostei</taxon>
        <taxon>Anguilliformes</taxon>
        <taxon>Anguillidae</taxon>
        <taxon>Anguilla</taxon>
    </lineage>
</organism>
<evidence type="ECO:0000256" key="2">
    <source>
        <dbReference type="ARBA" id="ARBA00022692"/>
    </source>
</evidence>
<protein>
    <recommendedName>
        <fullName evidence="8">Tetraspanin</fullName>
    </recommendedName>
</protein>
<keyword evidence="2 5" id="KW-0812">Transmembrane</keyword>
<evidence type="ECO:0000313" key="6">
    <source>
        <dbReference type="EMBL" id="KAG5846139.1"/>
    </source>
</evidence>
<reference evidence="6" key="1">
    <citation type="submission" date="2021-01" db="EMBL/GenBank/DDBJ databases">
        <title>A chromosome-scale assembly of European eel, Anguilla anguilla.</title>
        <authorList>
            <person name="Henkel C."/>
            <person name="Jong-Raadsen S.A."/>
            <person name="Dufour S."/>
            <person name="Weltzien F.-A."/>
            <person name="Palstra A.P."/>
            <person name="Pelster B."/>
            <person name="Spaink H.P."/>
            <person name="Van Den Thillart G.E."/>
            <person name="Jansen H."/>
            <person name="Zahm M."/>
            <person name="Klopp C."/>
            <person name="Cedric C."/>
            <person name="Louis A."/>
            <person name="Berthelot C."/>
            <person name="Parey E."/>
            <person name="Roest Crollius H."/>
            <person name="Montfort J."/>
            <person name="Robinson-Rechavi M."/>
            <person name="Bucao C."/>
            <person name="Bouchez O."/>
            <person name="Gislard M."/>
            <person name="Lluch J."/>
            <person name="Milhes M."/>
            <person name="Lampietro C."/>
            <person name="Lopez Roques C."/>
            <person name="Donnadieu C."/>
            <person name="Braasch I."/>
            <person name="Desvignes T."/>
            <person name="Postlethwait J."/>
            <person name="Bobe J."/>
            <person name="Guiguen Y."/>
            <person name="Dirks R."/>
        </authorList>
    </citation>
    <scope>NUCLEOTIDE SEQUENCE</scope>
    <source>
        <strain evidence="6">Tag_6206</strain>
        <tissue evidence="6">Liver</tissue>
    </source>
</reference>
<feature type="transmembrane region" description="Helical" evidence="5">
    <location>
        <begin position="215"/>
        <end position="237"/>
    </location>
</feature>
<keyword evidence="7" id="KW-1185">Reference proteome</keyword>
<name>A0A9D3MBW0_ANGAN</name>
<dbReference type="InterPro" id="IPR008952">
    <property type="entry name" value="Tetraspanin_EC2_sf"/>
</dbReference>
<dbReference type="InterPro" id="IPR018499">
    <property type="entry name" value="Tetraspanin/Peripherin"/>
</dbReference>
<dbReference type="AlphaFoldDB" id="A0A9D3MBW0"/>
<evidence type="ECO:0008006" key="8">
    <source>
        <dbReference type="Google" id="ProtNLM"/>
    </source>
</evidence>
<dbReference type="SUPFAM" id="SSF48652">
    <property type="entry name" value="Tetraspanin"/>
    <property type="match status" value="1"/>
</dbReference>
<sequence length="274" mass="30559">MAEDNTFLKRLCIAFSVIYGILGGVTLGIGIVASSSDEAKDFDTTNGIVICCVNGSLVLLLALLGVFGVYKEKKWALRVYTVFLILHAIGCFRVLPAMSAVQSEINGAEDQFRELTPLNRADQKTQKAINKLQTVAECCGLLSYEDWRDSIPQSCHCPPDYEDRASKCHRVQQSRDNWADLKQSYDRDSAMSEVEVYKEPCGPIILKYLEMGIMFVTRLIVTFVVVLVLSTILHLTFNCQINNPAAVKPMTVTQDPKPPPYNPVDNQFVQLCPQ</sequence>
<dbReference type="Gene3D" id="1.10.1450.10">
    <property type="entry name" value="Tetraspanin"/>
    <property type="match status" value="1"/>
</dbReference>
<accession>A0A9D3MBW0</accession>
<evidence type="ECO:0000256" key="4">
    <source>
        <dbReference type="ARBA" id="ARBA00023136"/>
    </source>
</evidence>
<comment type="caution">
    <text evidence="6">The sequence shown here is derived from an EMBL/GenBank/DDBJ whole genome shotgun (WGS) entry which is preliminary data.</text>
</comment>
<gene>
    <name evidence="6" type="ORF">ANANG_G00146620</name>
</gene>
<evidence type="ECO:0000256" key="3">
    <source>
        <dbReference type="ARBA" id="ARBA00022989"/>
    </source>
</evidence>
<dbReference type="Pfam" id="PF00335">
    <property type="entry name" value="Tetraspanin"/>
    <property type="match status" value="1"/>
</dbReference>
<feature type="transmembrane region" description="Helical" evidence="5">
    <location>
        <begin position="47"/>
        <end position="70"/>
    </location>
</feature>
<dbReference type="GO" id="GO:0005886">
    <property type="term" value="C:plasma membrane"/>
    <property type="evidence" value="ECO:0007669"/>
    <property type="project" value="TreeGrafter"/>
</dbReference>
<dbReference type="EMBL" id="JAFIRN010000007">
    <property type="protein sequence ID" value="KAG5846139.1"/>
    <property type="molecule type" value="Genomic_DNA"/>
</dbReference>
<evidence type="ECO:0000313" key="7">
    <source>
        <dbReference type="Proteomes" id="UP001044222"/>
    </source>
</evidence>
<keyword evidence="3 5" id="KW-1133">Transmembrane helix</keyword>
<evidence type="ECO:0000256" key="5">
    <source>
        <dbReference type="SAM" id="Phobius"/>
    </source>
</evidence>
<dbReference type="PANTHER" id="PTHR19282:SF544">
    <property type="entry name" value="TETRASPANIN"/>
    <property type="match status" value="1"/>
</dbReference>